<keyword evidence="1" id="KW-0472">Membrane</keyword>
<dbReference type="Proteomes" id="UP000192652">
    <property type="component" value="Unassembled WGS sequence"/>
</dbReference>
<reference evidence="3" key="2">
    <citation type="submission" date="2016-12" db="EMBL/GenBank/DDBJ databases">
        <authorList>
            <person name="Zhang X."/>
            <person name="Zhao J."/>
        </authorList>
    </citation>
    <scope>NUCLEOTIDE SEQUENCE</scope>
    <source>
        <strain evidence="3">RD15</strain>
    </source>
</reference>
<feature type="transmembrane region" description="Helical" evidence="1">
    <location>
        <begin position="95"/>
        <end position="113"/>
    </location>
</feature>
<evidence type="ECO:0000313" key="2">
    <source>
        <dbReference type="EMBL" id="OLP55290.1"/>
    </source>
</evidence>
<name>A0A1Q9AJ40_9HYPH</name>
<sequence>MNWTPGPEGYLFIAIAGFLATDIWRWLGVIIGNRLDESSEMLNWVRAVATALVAAVVSKLIVFPTGELAASPLWVRLLAVAVGALAFFLGRKTPAIGIGTAIATLALGLWWIGF</sequence>
<feature type="transmembrane region" description="Helical" evidence="1">
    <location>
        <begin position="69"/>
        <end position="88"/>
    </location>
</feature>
<keyword evidence="5" id="KW-1185">Reference proteome</keyword>
<evidence type="ECO:0000256" key="1">
    <source>
        <dbReference type="SAM" id="Phobius"/>
    </source>
</evidence>
<protein>
    <submittedName>
        <fullName evidence="2">Branched-chain amino acid transport</fullName>
    </submittedName>
</protein>
<proteinExistence type="predicted"/>
<comment type="caution">
    <text evidence="2">The sequence shown here is derived from an EMBL/GenBank/DDBJ whole genome shotgun (WGS) entry which is preliminary data.</text>
</comment>
<reference evidence="3 5" key="3">
    <citation type="journal article" date="2017" name="Antonie Van Leeuwenhoek">
        <title>Rhizobium rhizosphaerae sp. nov., a novel species isolated from rice rhizosphere.</title>
        <authorList>
            <person name="Zhao J.J."/>
            <person name="Zhang J."/>
            <person name="Zhang R.J."/>
            <person name="Zhang C.W."/>
            <person name="Yin H.Q."/>
            <person name="Zhang X.X."/>
        </authorList>
    </citation>
    <scope>NUCLEOTIDE SEQUENCE [LARGE SCALE GENOMIC DNA]</scope>
    <source>
        <strain evidence="3 5">RD15</strain>
    </source>
</reference>
<evidence type="ECO:0000313" key="5">
    <source>
        <dbReference type="Proteomes" id="UP000192652"/>
    </source>
</evidence>
<dbReference type="Pfam" id="PF05437">
    <property type="entry name" value="AzlD"/>
    <property type="match status" value="1"/>
</dbReference>
<evidence type="ECO:0000313" key="3">
    <source>
        <dbReference type="EMBL" id="OQP88010.1"/>
    </source>
</evidence>
<dbReference type="RefSeq" id="WP_075634838.1">
    <property type="nucleotide sequence ID" value="NZ_MKIO01000029.1"/>
</dbReference>
<dbReference type="AlphaFoldDB" id="A0A1Q9AJ40"/>
<dbReference type="InterPro" id="IPR008407">
    <property type="entry name" value="Brnchd-chn_aa_trnsp_AzlD"/>
</dbReference>
<dbReference type="Proteomes" id="UP000186143">
    <property type="component" value="Unassembled WGS sequence"/>
</dbReference>
<evidence type="ECO:0000313" key="4">
    <source>
        <dbReference type="Proteomes" id="UP000186143"/>
    </source>
</evidence>
<dbReference type="EMBL" id="MKIO01000029">
    <property type="protein sequence ID" value="OLP55290.1"/>
    <property type="molecule type" value="Genomic_DNA"/>
</dbReference>
<keyword evidence="1" id="KW-0812">Transmembrane</keyword>
<gene>
    <name evidence="2" type="ORF">BJF92_22250</name>
    <name evidence="3" type="ORF">BTR14_00540</name>
</gene>
<organism evidence="2 4">
    <name type="scientific">Xaviernesmea rhizosphaerae</name>
    <dbReference type="NCBI Taxonomy" id="1672749"/>
    <lineage>
        <taxon>Bacteria</taxon>
        <taxon>Pseudomonadati</taxon>
        <taxon>Pseudomonadota</taxon>
        <taxon>Alphaproteobacteria</taxon>
        <taxon>Hyphomicrobiales</taxon>
        <taxon>Rhizobiaceae</taxon>
        <taxon>Rhizobium/Agrobacterium group</taxon>
        <taxon>Xaviernesmea</taxon>
    </lineage>
</organism>
<dbReference type="OrthoDB" id="7855510at2"/>
<feature type="transmembrane region" description="Helical" evidence="1">
    <location>
        <begin position="12"/>
        <end position="32"/>
    </location>
</feature>
<keyword evidence="1" id="KW-1133">Transmembrane helix</keyword>
<dbReference type="STRING" id="1672749.BJF92_22250"/>
<accession>A0A1Q9AJ40</accession>
<dbReference type="EMBL" id="MSPX01000001">
    <property type="protein sequence ID" value="OQP88010.1"/>
    <property type="molecule type" value="Genomic_DNA"/>
</dbReference>
<reference evidence="2 4" key="1">
    <citation type="submission" date="2016-09" db="EMBL/GenBank/DDBJ databases">
        <title>Rhizobium sp. nov., a novel species isolated from the rice rhizosphere.</title>
        <authorList>
            <person name="Zhao J."/>
            <person name="Zhang X."/>
        </authorList>
    </citation>
    <scope>NUCLEOTIDE SEQUENCE [LARGE SCALE GENOMIC DNA]</scope>
    <source>
        <strain evidence="2 4">MH17</strain>
    </source>
</reference>
<feature type="transmembrane region" description="Helical" evidence="1">
    <location>
        <begin position="44"/>
        <end position="63"/>
    </location>
</feature>